<accession>F9VYU4</accession>
<feature type="transmembrane region" description="Helical" evidence="2">
    <location>
        <begin position="54"/>
        <end position="76"/>
    </location>
</feature>
<dbReference type="AlphaFoldDB" id="F9VYU4"/>
<dbReference type="EMBL" id="BACI01000092">
    <property type="protein sequence ID" value="GAA13783.1"/>
    <property type="molecule type" value="Genomic_DNA"/>
</dbReference>
<evidence type="ECO:0000313" key="3">
    <source>
        <dbReference type="EMBL" id="GAA13783.1"/>
    </source>
</evidence>
<reference evidence="3 4" key="1">
    <citation type="submission" date="2011-05" db="EMBL/GenBank/DDBJ databases">
        <title>Whole genome shotgun sequence of Gordonia alkanivorans NBRC 16433.</title>
        <authorList>
            <person name="Hosoyama A."/>
            <person name="Nakamura S."/>
            <person name="Takarada H."/>
            <person name="Tsuchikane K."/>
            <person name="Yamazaki S."/>
            <person name="Fujita N."/>
        </authorList>
    </citation>
    <scope>NUCLEOTIDE SEQUENCE [LARGE SCALE GENOMIC DNA]</scope>
    <source>
        <strain evidence="3 4">NBRC 16433</strain>
    </source>
</reference>
<evidence type="ECO:0000256" key="1">
    <source>
        <dbReference type="SAM" id="MobiDB-lite"/>
    </source>
</evidence>
<evidence type="ECO:0000313" key="4">
    <source>
        <dbReference type="Proteomes" id="UP000003558"/>
    </source>
</evidence>
<evidence type="ECO:0000256" key="2">
    <source>
        <dbReference type="SAM" id="Phobius"/>
    </source>
</evidence>
<keyword evidence="2" id="KW-0812">Transmembrane</keyword>
<name>F9VYU4_9ACTN</name>
<sequence>MVPRANTTSTSGQPGLASAAGLPAITDPATAAIREAATMPSLVIMPVGRVVRGFASWFILIPSVVESLVVAVRMGWPP</sequence>
<feature type="region of interest" description="Disordered" evidence="1">
    <location>
        <begin position="1"/>
        <end position="21"/>
    </location>
</feature>
<gene>
    <name evidence="3" type="ORF">GOALK_092_00480</name>
</gene>
<keyword evidence="2" id="KW-0472">Membrane</keyword>
<proteinExistence type="predicted"/>
<comment type="caution">
    <text evidence="3">The sequence shown here is derived from an EMBL/GenBank/DDBJ whole genome shotgun (WGS) entry which is preliminary data.</text>
</comment>
<keyword evidence="2" id="KW-1133">Transmembrane helix</keyword>
<organism evidence="3 4">
    <name type="scientific">Gordonia alkanivorans NBRC 16433</name>
    <dbReference type="NCBI Taxonomy" id="1027371"/>
    <lineage>
        <taxon>Bacteria</taxon>
        <taxon>Bacillati</taxon>
        <taxon>Actinomycetota</taxon>
        <taxon>Actinomycetes</taxon>
        <taxon>Mycobacteriales</taxon>
        <taxon>Gordoniaceae</taxon>
        <taxon>Gordonia</taxon>
    </lineage>
</organism>
<dbReference type="Proteomes" id="UP000003558">
    <property type="component" value="Unassembled WGS sequence"/>
</dbReference>
<dbReference type="STRING" id="1027371.GOALK_092_00480"/>
<protein>
    <submittedName>
        <fullName evidence="3">Uncharacterized protein</fullName>
    </submittedName>
</protein>
<feature type="compositionally biased region" description="Polar residues" evidence="1">
    <location>
        <begin position="1"/>
        <end position="13"/>
    </location>
</feature>